<dbReference type="InterPro" id="IPR019787">
    <property type="entry name" value="Znf_PHD-finger"/>
</dbReference>
<evidence type="ECO:0000313" key="6">
    <source>
        <dbReference type="EMBL" id="KAI6647760.1"/>
    </source>
</evidence>
<protein>
    <recommendedName>
        <fullName evidence="5">PHD-type domain-containing protein</fullName>
    </recommendedName>
</protein>
<dbReference type="EMBL" id="JAKMXF010000338">
    <property type="protein sequence ID" value="KAI6647760.1"/>
    <property type="molecule type" value="Genomic_DNA"/>
</dbReference>
<evidence type="ECO:0000256" key="3">
    <source>
        <dbReference type="ARBA" id="ARBA00022833"/>
    </source>
</evidence>
<feature type="domain" description="PHD-type" evidence="5">
    <location>
        <begin position="791"/>
        <end position="853"/>
    </location>
</feature>
<dbReference type="InterPro" id="IPR013083">
    <property type="entry name" value="Znf_RING/FYVE/PHD"/>
</dbReference>
<evidence type="ECO:0000256" key="2">
    <source>
        <dbReference type="ARBA" id="ARBA00022771"/>
    </source>
</evidence>
<dbReference type="Gene3D" id="3.30.40.10">
    <property type="entry name" value="Zinc/RING finger domain, C3HC4 (zinc finger)"/>
    <property type="match status" value="1"/>
</dbReference>
<evidence type="ECO:0000313" key="7">
    <source>
        <dbReference type="Proteomes" id="UP001165289"/>
    </source>
</evidence>
<dbReference type="PROSITE" id="PS50016">
    <property type="entry name" value="ZF_PHD_2"/>
    <property type="match status" value="1"/>
</dbReference>
<name>A0AAV7JFV1_9METZ</name>
<proteinExistence type="predicted"/>
<dbReference type="InterPro" id="IPR001965">
    <property type="entry name" value="Znf_PHD"/>
</dbReference>
<keyword evidence="7" id="KW-1185">Reference proteome</keyword>
<dbReference type="Proteomes" id="UP001165289">
    <property type="component" value="Unassembled WGS sequence"/>
</dbReference>
<evidence type="ECO:0000259" key="5">
    <source>
        <dbReference type="PROSITE" id="PS50016"/>
    </source>
</evidence>
<dbReference type="CDD" id="cd15517">
    <property type="entry name" value="PHD_TCF19_like"/>
    <property type="match status" value="1"/>
</dbReference>
<evidence type="ECO:0000256" key="1">
    <source>
        <dbReference type="ARBA" id="ARBA00022723"/>
    </source>
</evidence>
<dbReference type="Pfam" id="PF20700">
    <property type="entry name" value="Mutator"/>
    <property type="match status" value="1"/>
</dbReference>
<evidence type="ECO:0000256" key="4">
    <source>
        <dbReference type="PROSITE-ProRule" id="PRU00146"/>
    </source>
</evidence>
<dbReference type="AlphaFoldDB" id="A0AAV7JFV1"/>
<dbReference type="Pfam" id="PF00628">
    <property type="entry name" value="PHD"/>
    <property type="match status" value="1"/>
</dbReference>
<organism evidence="6 7">
    <name type="scientific">Oopsacas minuta</name>
    <dbReference type="NCBI Taxonomy" id="111878"/>
    <lineage>
        <taxon>Eukaryota</taxon>
        <taxon>Metazoa</taxon>
        <taxon>Porifera</taxon>
        <taxon>Hexactinellida</taxon>
        <taxon>Hexasterophora</taxon>
        <taxon>Lyssacinosida</taxon>
        <taxon>Leucopsacidae</taxon>
        <taxon>Oopsacas</taxon>
    </lineage>
</organism>
<dbReference type="SMART" id="SM00249">
    <property type="entry name" value="PHD"/>
    <property type="match status" value="1"/>
</dbReference>
<reference evidence="6 7" key="1">
    <citation type="journal article" date="2023" name="BMC Biol.">
        <title>The compact genome of the sponge Oopsacas minuta (Hexactinellida) is lacking key metazoan core genes.</title>
        <authorList>
            <person name="Santini S."/>
            <person name="Schenkelaars Q."/>
            <person name="Jourda C."/>
            <person name="Duchesne M."/>
            <person name="Belahbib H."/>
            <person name="Rocher C."/>
            <person name="Selva M."/>
            <person name="Riesgo A."/>
            <person name="Vervoort M."/>
            <person name="Leys S.P."/>
            <person name="Kodjabachian L."/>
            <person name="Le Bivic A."/>
            <person name="Borchiellini C."/>
            <person name="Claverie J.M."/>
            <person name="Renard E."/>
        </authorList>
    </citation>
    <scope>NUCLEOTIDE SEQUENCE [LARGE SCALE GENOMIC DNA]</scope>
    <source>
        <strain evidence="6">SPO-2</strain>
    </source>
</reference>
<keyword evidence="1" id="KW-0479">Metal-binding</keyword>
<comment type="caution">
    <text evidence="6">The sequence shown here is derived from an EMBL/GenBank/DDBJ whole genome shotgun (WGS) entry which is preliminary data.</text>
</comment>
<keyword evidence="2 4" id="KW-0863">Zinc-finger</keyword>
<dbReference type="GO" id="GO:0008270">
    <property type="term" value="F:zinc ion binding"/>
    <property type="evidence" value="ECO:0007669"/>
    <property type="project" value="UniProtKB-KW"/>
</dbReference>
<dbReference type="InterPro" id="IPR011011">
    <property type="entry name" value="Znf_FYVE_PHD"/>
</dbReference>
<sequence length="853" mass="95749">MSDPVYFPDEEDCRSSSSTGKFPCMGLSQIVEEVRLTTSGVDTPSVPRKRKYRRAFGMRKSKVPKRASIQFTKPTQKKDIFKSTQVSRCEKSFEGQLSLELPGISSSAAEKLGTNFQKKACLPTFDITVRDHSMKEEEVKVSKLRSNLVIDSSVLNSLFDCTLCAACRSGNMSIWNKGIRSCFAYCLTLRCDFCGSGRDFWTISGKFSSRISIDDRLVTKRNDAVYQTILAGRLIGVGKYGLDIYHSMIGIGLPPRPFADKQKDLLIVAESIADDSMKRASSDLVLKFGQDQLGLVHEIGSFDGAYQKRSNRGAGGHSRYCFGSVISMSLGKILAYDVACNSCPKCTQYANQLEQNKIEKLEYDELVDSHRLTCPAKFSEYASVSLESELAPTIISHALERGIIFDGLVCDGDAKTFAKVTEHNPYASTIPLHIIQRYECLAHVGKCMKGHLIEHQKDKLKQARASKKFELKYLEKEGMDSQKAKRLVHTQFKGQLVRKNVSRGPWGESPEEAIYIDSKSKKVPQVKSHSTDIRFLTNEMCSRITSFYLLAVRQSLGNPDLILQSIRAIPLHLGANEFNSETNHKFCPKGVGSWCLYQNSISHGKTPPKHPKCLSPDSVELVQAVFSKYRYDTEFFVNKIAHAHTSNNNEAAHNILFSMVRKTDAIGLSVMKLGSALAVIRYNEGYRAVLGILERLGVTIHPGIIELQSNLDKNRVEASGKLKETQHKRFATRLKRQRKRTQSIRQFGKGYESGKFSFSNIENPEDEAVDEPIPSEIISEVPVVPTSQTDVEKCGICGRGEEDGIIDELNIFVHSELLKWIMCDPCSAWYHYICVGLDENDDYEEDEWRCDKC</sequence>
<accession>A0AAV7JFV1</accession>
<keyword evidence="3" id="KW-0862">Zinc</keyword>
<gene>
    <name evidence="6" type="ORF">LOD99_8601</name>
</gene>
<dbReference type="PROSITE" id="PS01359">
    <property type="entry name" value="ZF_PHD_1"/>
    <property type="match status" value="1"/>
</dbReference>
<dbReference type="SUPFAM" id="SSF57903">
    <property type="entry name" value="FYVE/PHD zinc finger"/>
    <property type="match status" value="1"/>
</dbReference>
<dbReference type="InterPro" id="IPR049012">
    <property type="entry name" value="Mutator_transp_dom"/>
</dbReference>
<dbReference type="InterPro" id="IPR019786">
    <property type="entry name" value="Zinc_finger_PHD-type_CS"/>
</dbReference>